<accession>A0A4Y6I6G1</accession>
<name>A0A4Y6I6G1_9MOLU</name>
<dbReference type="PANTHER" id="PTHR40083">
    <property type="entry name" value="UPF0122 PROTEIN CBO2450/CLC_2298"/>
    <property type="match status" value="1"/>
</dbReference>
<proteinExistence type="inferred from homology"/>
<dbReference type="EMBL" id="CP040825">
    <property type="protein sequence ID" value="QCZ36941.1"/>
    <property type="molecule type" value="Genomic_DNA"/>
</dbReference>
<evidence type="ECO:0008006" key="7">
    <source>
        <dbReference type="Google" id="ProtNLM"/>
    </source>
</evidence>
<dbReference type="RefSeq" id="WP_139592421.1">
    <property type="nucleotide sequence ID" value="NZ_CP040825.1"/>
</dbReference>
<sequence length="74" mass="8649">MNNRSMEAVVKYNKLFDLYENLLTQNQKQVFKLYFQQDLSYAEIAEIMATTRSAAFDTLKKALAKLDKLHDSLQ</sequence>
<dbReference type="AlphaFoldDB" id="A0A4Y6I6G1"/>
<accession>A0A5B7XVH8</accession>
<evidence type="ECO:0000313" key="3">
    <source>
        <dbReference type="EMBL" id="QCZ36941.1"/>
    </source>
</evidence>
<keyword evidence="6" id="KW-1185">Reference proteome</keyword>
<evidence type="ECO:0000256" key="2">
    <source>
        <dbReference type="ARBA" id="ARBA00024764"/>
    </source>
</evidence>
<evidence type="ECO:0000256" key="1">
    <source>
        <dbReference type="ARBA" id="ARBA00008720"/>
    </source>
</evidence>
<dbReference type="Proteomes" id="UP000305457">
    <property type="component" value="Chromosome"/>
</dbReference>
<dbReference type="EMBL" id="CP041147">
    <property type="protein sequence ID" value="QDF65214.1"/>
    <property type="molecule type" value="Genomic_DNA"/>
</dbReference>
<dbReference type="SUPFAM" id="SSF88659">
    <property type="entry name" value="Sigma3 and sigma4 domains of RNA polymerase sigma factors"/>
    <property type="match status" value="1"/>
</dbReference>
<evidence type="ECO:0000313" key="5">
    <source>
        <dbReference type="Proteomes" id="UP000305457"/>
    </source>
</evidence>
<evidence type="ECO:0000313" key="4">
    <source>
        <dbReference type="EMBL" id="QDF65214.1"/>
    </source>
</evidence>
<dbReference type="Gene3D" id="1.10.10.10">
    <property type="entry name" value="Winged helix-like DNA-binding domain superfamily/Winged helix DNA-binding domain"/>
    <property type="match status" value="1"/>
</dbReference>
<dbReference type="InterPro" id="IPR036388">
    <property type="entry name" value="WH-like_DNA-bd_sf"/>
</dbReference>
<dbReference type="InterPro" id="IPR013324">
    <property type="entry name" value="RNA_pol_sigma_r3/r4-like"/>
</dbReference>
<dbReference type="Pfam" id="PF04297">
    <property type="entry name" value="UPF0122"/>
    <property type="match status" value="1"/>
</dbReference>
<dbReference type="InterPro" id="IPR007394">
    <property type="entry name" value="UPF0122"/>
</dbReference>
<evidence type="ECO:0000313" key="6">
    <source>
        <dbReference type="Proteomes" id="UP000315201"/>
    </source>
</evidence>
<dbReference type="PANTHER" id="PTHR40083:SF1">
    <property type="entry name" value="UPF0122 PROTEIN YLXM"/>
    <property type="match status" value="1"/>
</dbReference>
<reference evidence="3 5" key="2">
    <citation type="submission" date="2019-06" db="EMBL/GenBank/DDBJ databases">
        <title>Mycoplasma sp. 2F1A isolated from ostrich.</title>
        <authorList>
            <person name="Spergser J."/>
        </authorList>
    </citation>
    <scope>NUCLEOTIDE SEQUENCE [LARGE SCALE GENOMIC DNA]</scope>
    <source>
        <strain evidence="3 5">2F1A</strain>
    </source>
</reference>
<dbReference type="OrthoDB" id="399219at2"/>
<reference evidence="4 6" key="1">
    <citation type="submission" date="2019-06" db="EMBL/GenBank/DDBJ databases">
        <title>Mycoplasma nasistruthionis sp. nov. str Ms03.</title>
        <authorList>
            <person name="Botes A."/>
        </authorList>
    </citation>
    <scope>NUCLEOTIDE SEQUENCE [LARGE SCALE GENOMIC DNA]</scope>
    <source>
        <strain evidence="4 6">Ms03</strain>
    </source>
</reference>
<organism evidence="4 6">
    <name type="scientific">Mycoplasma nasistruthionis</name>
    <dbReference type="NCBI Taxonomy" id="353852"/>
    <lineage>
        <taxon>Bacteria</taxon>
        <taxon>Bacillati</taxon>
        <taxon>Mycoplasmatota</taxon>
        <taxon>Mollicutes</taxon>
        <taxon>Mycoplasmataceae</taxon>
        <taxon>Mycoplasma</taxon>
    </lineage>
</organism>
<gene>
    <name evidence="3" type="ORF">FG904_02925</name>
    <name evidence="4" type="ORF">FIV53_02880</name>
</gene>
<dbReference type="KEGG" id="mnh:FG904_02925"/>
<protein>
    <recommendedName>
        <fullName evidence="7">Sigma-70 family RNA polymerase sigma factor</fullName>
    </recommendedName>
</protein>
<comment type="function">
    <text evidence="2">Might take part in the signal recognition particle (SRP) pathway. This is inferred from the conservation of its genetic proximity to ftsY/ffh. May be a regulatory protein.</text>
</comment>
<dbReference type="Proteomes" id="UP000315201">
    <property type="component" value="Chromosome"/>
</dbReference>
<comment type="similarity">
    <text evidence="1">Belongs to the UPF0122 family.</text>
</comment>
<dbReference type="CDD" id="cd06171">
    <property type="entry name" value="Sigma70_r4"/>
    <property type="match status" value="1"/>
</dbReference>